<dbReference type="STRING" id="1921510.BSL82_10075"/>
<name>A0A1L3ZVK0_9SPHN</name>
<dbReference type="RefSeq" id="WP_072597310.1">
    <property type="nucleotide sequence ID" value="NZ_CP018221.1"/>
</dbReference>
<dbReference type="AlphaFoldDB" id="A0A1L3ZVK0"/>
<protein>
    <submittedName>
        <fullName evidence="1">Uncharacterized protein</fullName>
    </submittedName>
</protein>
<dbReference type="InterPro" id="IPR059216">
    <property type="entry name" value="LeuA_carph_isopro_dom"/>
</dbReference>
<accession>A0A1L3ZVK0</accession>
<reference evidence="2" key="1">
    <citation type="submission" date="2016-11" db="EMBL/GenBank/DDBJ databases">
        <title>Complete Genome Sequence of alachlor-degrading Sphingomonas sp. strain JJ-A5.</title>
        <authorList>
            <person name="Lee H."/>
            <person name="Ka J.-O."/>
        </authorList>
    </citation>
    <scope>NUCLEOTIDE SEQUENCE [LARGE SCALE GENOMIC DNA]</scope>
    <source>
        <strain evidence="2">JJ-A5</strain>
    </source>
</reference>
<gene>
    <name evidence="1" type="ORF">BSL82_10075</name>
</gene>
<dbReference type="OrthoDB" id="8613254at2"/>
<sequence>MRDPVIYFGGIRPAARALRVPVSTVAGWQKNGIPSWRWPQIDAAILAAEQLEGFEEVSVGGDQ</sequence>
<dbReference type="GO" id="GO:0003677">
    <property type="term" value="F:DNA binding"/>
    <property type="evidence" value="ECO:0007669"/>
    <property type="project" value="InterPro"/>
</dbReference>
<evidence type="ECO:0000313" key="1">
    <source>
        <dbReference type="EMBL" id="API59620.1"/>
    </source>
</evidence>
<dbReference type="Gene3D" id="1.10.260.40">
    <property type="entry name" value="lambda repressor-like DNA-binding domains"/>
    <property type="match status" value="1"/>
</dbReference>
<dbReference type="SUPFAM" id="SSF47413">
    <property type="entry name" value="lambda repressor-like DNA-binding domains"/>
    <property type="match status" value="1"/>
</dbReference>
<dbReference type="EMBL" id="CP018221">
    <property type="protein sequence ID" value="API59620.1"/>
    <property type="molecule type" value="Genomic_DNA"/>
</dbReference>
<evidence type="ECO:0000313" key="2">
    <source>
        <dbReference type="Proteomes" id="UP000182063"/>
    </source>
</evidence>
<organism evidence="1 2">
    <name type="scientific">Tardibacter chloracetimidivorans</name>
    <dbReference type="NCBI Taxonomy" id="1921510"/>
    <lineage>
        <taxon>Bacteria</taxon>
        <taxon>Pseudomonadati</taxon>
        <taxon>Pseudomonadota</taxon>
        <taxon>Alphaproteobacteria</taxon>
        <taxon>Sphingomonadales</taxon>
        <taxon>Sphingomonadaceae</taxon>
        <taxon>Tardibacter</taxon>
    </lineage>
</organism>
<dbReference type="NCBIfam" id="NF046037">
    <property type="entry name" value="carphisopro"/>
    <property type="match status" value="1"/>
</dbReference>
<keyword evidence="2" id="KW-1185">Reference proteome</keyword>
<dbReference type="Proteomes" id="UP000182063">
    <property type="component" value="Chromosome"/>
</dbReference>
<dbReference type="KEGG" id="sphj:BSL82_10075"/>
<dbReference type="InterPro" id="IPR010982">
    <property type="entry name" value="Lambda_DNA-bd_dom_sf"/>
</dbReference>
<proteinExistence type="predicted"/>